<feature type="region of interest" description="Disordered" evidence="1">
    <location>
        <begin position="976"/>
        <end position="1052"/>
    </location>
</feature>
<dbReference type="InterPro" id="IPR044736">
    <property type="entry name" value="Gid1/RanBPM/SPLA_SPRY"/>
</dbReference>
<dbReference type="SMART" id="SM00667">
    <property type="entry name" value="LisH"/>
    <property type="match status" value="1"/>
</dbReference>
<dbReference type="InterPro" id="IPR006594">
    <property type="entry name" value="LisH"/>
</dbReference>
<feature type="region of interest" description="Disordered" evidence="1">
    <location>
        <begin position="1"/>
        <end position="21"/>
    </location>
</feature>
<feature type="region of interest" description="Disordered" evidence="1">
    <location>
        <begin position="1064"/>
        <end position="1083"/>
    </location>
</feature>
<feature type="region of interest" description="Disordered" evidence="1">
    <location>
        <begin position="1147"/>
        <end position="1213"/>
    </location>
</feature>
<dbReference type="InterPro" id="IPR013320">
    <property type="entry name" value="ConA-like_dom_sf"/>
</dbReference>
<dbReference type="PROSITE" id="PS50896">
    <property type="entry name" value="LISH"/>
    <property type="match status" value="1"/>
</dbReference>
<comment type="caution">
    <text evidence="3">The sequence shown here is derived from an EMBL/GenBank/DDBJ whole genome shotgun (WGS) entry which is preliminary data.</text>
</comment>
<feature type="domain" description="B30.2/SPRY" evidence="2">
    <location>
        <begin position="1196"/>
        <end position="1394"/>
    </location>
</feature>
<evidence type="ECO:0000313" key="4">
    <source>
        <dbReference type="Proteomes" id="UP000031512"/>
    </source>
</evidence>
<accession>L1LEJ2</accession>
<evidence type="ECO:0000313" key="3">
    <source>
        <dbReference type="EMBL" id="EKX73842.1"/>
    </source>
</evidence>
<dbReference type="VEuPathDB" id="PiroplasmaDB:BEWA_038800"/>
<dbReference type="EMBL" id="ACOU01000002">
    <property type="protein sequence ID" value="EKX73842.1"/>
    <property type="molecule type" value="Genomic_DNA"/>
</dbReference>
<dbReference type="Proteomes" id="UP000031512">
    <property type="component" value="Unassembled WGS sequence"/>
</dbReference>
<dbReference type="eggNOG" id="KOG1477">
    <property type="taxonomic scope" value="Eukaryota"/>
</dbReference>
<dbReference type="RefSeq" id="XP_004833294.1">
    <property type="nucleotide sequence ID" value="XM_004833237.1"/>
</dbReference>
<evidence type="ECO:0000259" key="2">
    <source>
        <dbReference type="PROSITE" id="PS50188"/>
    </source>
</evidence>
<dbReference type="CDD" id="cd12885">
    <property type="entry name" value="SPRY_RanBP_like"/>
    <property type="match status" value="1"/>
</dbReference>
<dbReference type="InterPro" id="IPR043136">
    <property type="entry name" value="B30.2/SPRY_sf"/>
</dbReference>
<protein>
    <recommendedName>
        <fullName evidence="2">B30.2/SPRY domain-containing protein</fullName>
    </recommendedName>
</protein>
<keyword evidence="4" id="KW-1185">Reference proteome</keyword>
<proteinExistence type="predicted"/>
<name>L1LEJ2_THEEQ</name>
<feature type="compositionally biased region" description="Basic and acidic residues" evidence="1">
    <location>
        <begin position="996"/>
        <end position="1014"/>
    </location>
</feature>
<feature type="region of interest" description="Disordered" evidence="1">
    <location>
        <begin position="1450"/>
        <end position="1470"/>
    </location>
</feature>
<dbReference type="Gene3D" id="2.60.120.920">
    <property type="match status" value="1"/>
</dbReference>
<dbReference type="OrthoDB" id="25503at2759"/>
<dbReference type="SMART" id="SM00449">
    <property type="entry name" value="SPRY"/>
    <property type="match status" value="1"/>
</dbReference>
<sequence>MSSINIKRKCPNGENSRATTEKCPTHKHYNVSLTKVYNPPEGPHYKVCKHTRKTVTIRYLRYDGQNLTDEGGNTKLTEKHSGIKEVSTYYSAKYDYGQDYIDKPLLLRIKDEGNNYHWYFNADADDTEEDEQYEEPKEKPNTRWKAIPEGETEFYQGNNPTPTLRIKLNTLACKLHNLHSVNIYEKETYSCACSKTKVSEETDLSGYTKYKHEYDTNANFVRYRKVSLEEDDDGSLTLDDITGDLSVYYWDKDEEHRKKPLVIEVNVGGIKAYYGNNGKHDNAKWSVMESVSPETLHKQKCKLFRPADINVFEQQQYKNTYCESISHDECPENVEVSTYNNLSNLNGYKAVQHTYGGGKFTITGFTKGPFPGNGLDKDFPIWDVAELVVFFASCADPKDPATSKPLLVYVGSNDEKTQIHKWYSRTNEGDTKWKTISNNLDQQPPHDVRDILVTTLDEIKKELGLRCPGEEIPQQPPPPVPLPQALKASQPQGVIIKFNIRPKGNTPETYNGYESIGTGTNLQVKRSPYPTDQGLTSNFYEYEHTLQNGGEFTLKEIQGDGANISAIRNTANVTSVSAYYWKHENDGPRTALIVGVTTGDTTTYYGSKRNGSWIALNNTSHPPLRNNDLERTLDDLLCLNYDAVIMDLSHDASYTVWTAKKPYCCSCHDGNDRKVTVTLEKVSASSQIGYYKHSIKGGDQLAGIKYYLHGSDANKPENRKRIKLNGHPFPIQGPVSVYSFNCGKKPVLIYVDGGSATGWYQKGTLDSDQWVKPRNELNEVPDKIKRCNEDFKKLAEELKRLGCNDYGKCTAPKPQPRSEDDGPGLGSQTEEKEELQKKKLKLAEERVRKREAQIAQKEEQETIQTIAAEAQQTQLPPTLPVALPMTSPRTESSAGSGSGESTGGADTDTTSVGEVEAKVDTFELFKTLGGAAGKVVGSVLGGSVVASALGTVGLGTALGLADKIICPAGLHGDNGKGGAVDGNDPSPDTGDVPDLTAKEDEVSARDEELPKSTQEESVPSVAKSESGAKPGELQVEDPQPQQAEVAALTPGTVTNVDSAESVIERQEEKTAPELVTSPEDNAATCPVSLPGSALVVACDEKGVAAVLALQSGEERSLPGGAANPSQETLLQTLRNDGDGQRLESKIETAEKEKEESEPEGNDQRKSEESDTIVGSSDTGTYGPAPRTTPGDSEPTSDSPTTNAAPSEPPVEAPAALAGPTVAAGSVLWTAFGSTSGTLAGAGGLTGFGWWIYKRSKGDPWAIQSDICAPTNCPLYYYEIEILNCDSQPKIVVGFSHSNYHLNKHPGSEPNSFGYKSEDGTRMNGGSKTETYGSTYGKGDVIGCGIDYIKQCYFCTKNGTLIGEAGSLHHVDNFPTVGLSSSEDSVKFNFTGPFKFNIEEYFKDTLTAERDEIDKINVSDKSLNTVVHLYLLHRGYSKTLEAFKRETGVSLDKQDATDKDEEKEDEMKDVKEKPEFLPSLHISDKVIETLESTLDTRSELLKQILQGDSKAVVKRLMEEFPQVKKTSLSYAMLVTQHFVEMLKSGTDAMEAINWLRDFIQQHVVTSEDSDEFLNDESIKKLLKVPPLVTIIKIFRKRAV</sequence>
<dbReference type="KEGG" id="beq:BEWA_038800"/>
<dbReference type="STRING" id="1537102.L1LEJ2"/>
<reference evidence="3 4" key="1">
    <citation type="journal article" date="2012" name="BMC Genomics">
        <title>Comparative genomic analysis and phylogenetic position of Theileria equi.</title>
        <authorList>
            <person name="Kappmeyer L.S."/>
            <person name="Thiagarajan M."/>
            <person name="Herndon D.R."/>
            <person name="Ramsay J.D."/>
            <person name="Caler E."/>
            <person name="Djikeng A."/>
            <person name="Gillespie J.J."/>
            <person name="Lau A.O."/>
            <person name="Roalson E.H."/>
            <person name="Silva J.C."/>
            <person name="Silva M.G."/>
            <person name="Suarez C.E."/>
            <person name="Ueti M.W."/>
            <person name="Nene V.M."/>
            <person name="Mealey R.H."/>
            <person name="Knowles D.P."/>
            <person name="Brayton K.A."/>
        </authorList>
    </citation>
    <scope>NUCLEOTIDE SEQUENCE [LARGE SCALE GENOMIC DNA]</scope>
    <source>
        <strain evidence="3 4">WA</strain>
    </source>
</reference>
<dbReference type="InterPro" id="IPR050618">
    <property type="entry name" value="Ubq-SigPath_Reg"/>
</dbReference>
<evidence type="ECO:0000256" key="1">
    <source>
        <dbReference type="SAM" id="MobiDB-lite"/>
    </source>
</evidence>
<feature type="compositionally biased region" description="Basic residues" evidence="1">
    <location>
        <begin position="1"/>
        <end position="10"/>
    </location>
</feature>
<dbReference type="InterPro" id="IPR003877">
    <property type="entry name" value="SPRY_dom"/>
</dbReference>
<dbReference type="InterPro" id="IPR001870">
    <property type="entry name" value="B30.2/SPRY"/>
</dbReference>
<dbReference type="PROSITE" id="PS50188">
    <property type="entry name" value="B302_SPRY"/>
    <property type="match status" value="1"/>
</dbReference>
<dbReference type="Pfam" id="PF00622">
    <property type="entry name" value="SPRY"/>
    <property type="match status" value="1"/>
</dbReference>
<dbReference type="PANTHER" id="PTHR12864">
    <property type="entry name" value="RAN BINDING PROTEIN 9-RELATED"/>
    <property type="match status" value="1"/>
</dbReference>
<organism evidence="3 4">
    <name type="scientific">Theileria equi strain WA</name>
    <dbReference type="NCBI Taxonomy" id="1537102"/>
    <lineage>
        <taxon>Eukaryota</taxon>
        <taxon>Sar</taxon>
        <taxon>Alveolata</taxon>
        <taxon>Apicomplexa</taxon>
        <taxon>Aconoidasida</taxon>
        <taxon>Piroplasmida</taxon>
        <taxon>Theileriidae</taxon>
        <taxon>Theileria</taxon>
    </lineage>
</organism>
<dbReference type="SUPFAM" id="SSF49899">
    <property type="entry name" value="Concanavalin A-like lectins/glucanases"/>
    <property type="match status" value="1"/>
</dbReference>
<feature type="compositionally biased region" description="Polar residues" evidence="1">
    <location>
        <begin position="1189"/>
        <end position="1202"/>
    </location>
</feature>
<dbReference type="GeneID" id="15803206"/>
<feature type="region of interest" description="Disordered" evidence="1">
    <location>
        <begin position="869"/>
        <end position="912"/>
    </location>
</feature>
<gene>
    <name evidence="3" type="ORF">BEWA_038800</name>
</gene>
<feature type="region of interest" description="Disordered" evidence="1">
    <location>
        <begin position="805"/>
        <end position="837"/>
    </location>
</feature>